<sequence length="72" mass="8028">MATSSFKTVRRTKGSLHIKMPVLPGKSSKNSNNERMPQLAIGRSKYKAVLTESLQICSTNSTFTDFSSFQRT</sequence>
<evidence type="ECO:0000313" key="1">
    <source>
        <dbReference type="EMBL" id="RNA15631.1"/>
    </source>
</evidence>
<keyword evidence="2" id="KW-1185">Reference proteome</keyword>
<dbReference type="Proteomes" id="UP000276133">
    <property type="component" value="Unassembled WGS sequence"/>
</dbReference>
<dbReference type="EMBL" id="REGN01004917">
    <property type="protein sequence ID" value="RNA15631.1"/>
    <property type="molecule type" value="Genomic_DNA"/>
</dbReference>
<dbReference type="AlphaFoldDB" id="A0A3M7QWZ3"/>
<organism evidence="1 2">
    <name type="scientific">Brachionus plicatilis</name>
    <name type="common">Marine rotifer</name>
    <name type="synonym">Brachionus muelleri</name>
    <dbReference type="NCBI Taxonomy" id="10195"/>
    <lineage>
        <taxon>Eukaryota</taxon>
        <taxon>Metazoa</taxon>
        <taxon>Spiralia</taxon>
        <taxon>Gnathifera</taxon>
        <taxon>Rotifera</taxon>
        <taxon>Eurotatoria</taxon>
        <taxon>Monogononta</taxon>
        <taxon>Pseudotrocha</taxon>
        <taxon>Ploima</taxon>
        <taxon>Brachionidae</taxon>
        <taxon>Brachionus</taxon>
    </lineage>
</organism>
<proteinExistence type="predicted"/>
<evidence type="ECO:0000313" key="2">
    <source>
        <dbReference type="Proteomes" id="UP000276133"/>
    </source>
</evidence>
<comment type="caution">
    <text evidence="1">The sequence shown here is derived from an EMBL/GenBank/DDBJ whole genome shotgun (WGS) entry which is preliminary data.</text>
</comment>
<name>A0A3M7QWZ3_BRAPC</name>
<protein>
    <submittedName>
        <fullName evidence="1">Uncharacterized protein</fullName>
    </submittedName>
</protein>
<accession>A0A3M7QWZ3</accession>
<gene>
    <name evidence="1" type="ORF">BpHYR1_018243</name>
</gene>
<reference evidence="1 2" key="1">
    <citation type="journal article" date="2018" name="Sci. Rep.">
        <title>Genomic signatures of local adaptation to the degree of environmental predictability in rotifers.</title>
        <authorList>
            <person name="Franch-Gras L."/>
            <person name="Hahn C."/>
            <person name="Garcia-Roger E.M."/>
            <person name="Carmona M.J."/>
            <person name="Serra M."/>
            <person name="Gomez A."/>
        </authorList>
    </citation>
    <scope>NUCLEOTIDE SEQUENCE [LARGE SCALE GENOMIC DNA]</scope>
    <source>
        <strain evidence="1">HYR1</strain>
    </source>
</reference>